<proteinExistence type="predicted"/>
<feature type="compositionally biased region" description="Polar residues" evidence="1">
    <location>
        <begin position="91"/>
        <end position="101"/>
    </location>
</feature>
<evidence type="ECO:0000256" key="1">
    <source>
        <dbReference type="SAM" id="MobiDB-lite"/>
    </source>
</evidence>
<keyword evidence="3" id="KW-1185">Reference proteome</keyword>
<dbReference type="EnsemblMetazoa" id="GPAI014120-RA">
    <property type="protein sequence ID" value="GPAI014120-PA"/>
    <property type="gene ID" value="GPAI014120"/>
</dbReference>
<protein>
    <submittedName>
        <fullName evidence="2">Uncharacterized protein</fullName>
    </submittedName>
</protein>
<reference evidence="2" key="2">
    <citation type="submission" date="2020-05" db="UniProtKB">
        <authorList>
            <consortium name="EnsemblMetazoa"/>
        </authorList>
    </citation>
    <scope>IDENTIFICATION</scope>
    <source>
        <strain evidence="2">IAEA</strain>
    </source>
</reference>
<dbReference type="AlphaFoldDB" id="A0A1A9ZGQ7"/>
<sequence length="177" mass="18674">MSSTPLLCTFAFEFYISANLGGTNYALIDIKDEQIPQIVDLTTYVIGCRLSFIVHRGADHVSSAIEVALKDRPTEDALRCQAQVHRSQVVSPSAATLSSRNGGRGGGGTKRPFHRPFSLASKANGDSNVSSSMAFDHQSSSAAGNKFLIDVAFVPTSLMGAVASKSAVIEGSYGDNS</sequence>
<name>A0A1A9ZGQ7_GLOPL</name>
<organism evidence="2 3">
    <name type="scientific">Glossina pallidipes</name>
    <name type="common">Tsetse fly</name>
    <dbReference type="NCBI Taxonomy" id="7398"/>
    <lineage>
        <taxon>Eukaryota</taxon>
        <taxon>Metazoa</taxon>
        <taxon>Ecdysozoa</taxon>
        <taxon>Arthropoda</taxon>
        <taxon>Hexapoda</taxon>
        <taxon>Insecta</taxon>
        <taxon>Pterygota</taxon>
        <taxon>Neoptera</taxon>
        <taxon>Endopterygota</taxon>
        <taxon>Diptera</taxon>
        <taxon>Brachycera</taxon>
        <taxon>Muscomorpha</taxon>
        <taxon>Hippoboscoidea</taxon>
        <taxon>Glossinidae</taxon>
        <taxon>Glossina</taxon>
    </lineage>
</organism>
<reference evidence="3" key="1">
    <citation type="submission" date="2014-03" db="EMBL/GenBank/DDBJ databases">
        <authorList>
            <person name="Aksoy S."/>
            <person name="Warren W."/>
            <person name="Wilson R.K."/>
        </authorList>
    </citation>
    <scope>NUCLEOTIDE SEQUENCE [LARGE SCALE GENOMIC DNA]</scope>
    <source>
        <strain evidence="3">IAEA</strain>
    </source>
</reference>
<dbReference type="Proteomes" id="UP000092445">
    <property type="component" value="Unassembled WGS sequence"/>
</dbReference>
<evidence type="ECO:0000313" key="3">
    <source>
        <dbReference type="Proteomes" id="UP000092445"/>
    </source>
</evidence>
<feature type="region of interest" description="Disordered" evidence="1">
    <location>
        <begin position="91"/>
        <end position="119"/>
    </location>
</feature>
<accession>A0A1A9ZGQ7</accession>
<evidence type="ECO:0000313" key="2">
    <source>
        <dbReference type="EnsemblMetazoa" id="GPAI014120-PA"/>
    </source>
</evidence>
<dbReference type="VEuPathDB" id="VectorBase:GPAI014120"/>